<keyword evidence="2" id="KW-1185">Reference proteome</keyword>
<dbReference type="AlphaFoldDB" id="A0AAD6W3W6"/>
<dbReference type="EMBL" id="JAQIZT010000005">
    <property type="protein sequence ID" value="KAJ6998265.1"/>
    <property type="molecule type" value="Genomic_DNA"/>
</dbReference>
<protein>
    <submittedName>
        <fullName evidence="1">Uncharacterized protein</fullName>
    </submittedName>
</protein>
<organism evidence="1 2">
    <name type="scientific">Populus alba x Populus x berolinensis</name>
    <dbReference type="NCBI Taxonomy" id="444605"/>
    <lineage>
        <taxon>Eukaryota</taxon>
        <taxon>Viridiplantae</taxon>
        <taxon>Streptophyta</taxon>
        <taxon>Embryophyta</taxon>
        <taxon>Tracheophyta</taxon>
        <taxon>Spermatophyta</taxon>
        <taxon>Magnoliopsida</taxon>
        <taxon>eudicotyledons</taxon>
        <taxon>Gunneridae</taxon>
        <taxon>Pentapetalae</taxon>
        <taxon>rosids</taxon>
        <taxon>fabids</taxon>
        <taxon>Malpighiales</taxon>
        <taxon>Salicaceae</taxon>
        <taxon>Saliceae</taxon>
        <taxon>Populus</taxon>
    </lineage>
</organism>
<evidence type="ECO:0000313" key="1">
    <source>
        <dbReference type="EMBL" id="KAJ6998265.1"/>
    </source>
</evidence>
<evidence type="ECO:0000313" key="2">
    <source>
        <dbReference type="Proteomes" id="UP001164929"/>
    </source>
</evidence>
<proteinExistence type="predicted"/>
<gene>
    <name evidence="1" type="ORF">NC653_014456</name>
</gene>
<dbReference type="Proteomes" id="UP001164929">
    <property type="component" value="Chromosome 5"/>
</dbReference>
<accession>A0AAD6W3W6</accession>
<sequence>MRNPLFELKFPRELTIQMIIFASHFPVYNFERIPQVSSFHFGDFESQTRTPRKPHYLMAPEIPLVLLPVSLKLSSLHVLQVLLSLCIDAGQALHGHSENECRLYQLRAAIFHEPLYKDSSSNGVIR</sequence>
<comment type="caution">
    <text evidence="1">The sequence shown here is derived from an EMBL/GenBank/DDBJ whole genome shotgun (WGS) entry which is preliminary data.</text>
</comment>
<name>A0AAD6W3W6_9ROSI</name>
<reference evidence="1" key="1">
    <citation type="journal article" date="2023" name="Mol. Ecol. Resour.">
        <title>Chromosome-level genome assembly of a triploid poplar Populus alba 'Berolinensis'.</title>
        <authorList>
            <person name="Chen S."/>
            <person name="Yu Y."/>
            <person name="Wang X."/>
            <person name="Wang S."/>
            <person name="Zhang T."/>
            <person name="Zhou Y."/>
            <person name="He R."/>
            <person name="Meng N."/>
            <person name="Wang Y."/>
            <person name="Liu W."/>
            <person name="Liu Z."/>
            <person name="Liu J."/>
            <person name="Guo Q."/>
            <person name="Huang H."/>
            <person name="Sederoff R.R."/>
            <person name="Wang G."/>
            <person name="Qu G."/>
            <person name="Chen S."/>
        </authorList>
    </citation>
    <scope>NUCLEOTIDE SEQUENCE</scope>
    <source>
        <strain evidence="1">SC-2020</strain>
    </source>
</reference>